<accession>A0A124GRG4</accession>
<feature type="compositionally biased region" description="Basic residues" evidence="1">
    <location>
        <begin position="88"/>
        <end position="103"/>
    </location>
</feature>
<dbReference type="Proteomes" id="UP000055045">
    <property type="component" value="Unassembled WGS sequence"/>
</dbReference>
<name>A0A124GRG4_PENFR</name>
<reference evidence="2 3" key="1">
    <citation type="submission" date="2015-10" db="EMBL/GenBank/DDBJ databases">
        <title>Genome sequencing of Penicillium freii.</title>
        <authorList>
            <person name="Nguyen H.D."/>
            <person name="Visagie C.M."/>
            <person name="Seifert K.A."/>
        </authorList>
    </citation>
    <scope>NUCLEOTIDE SEQUENCE [LARGE SCALE GENOMIC DNA]</scope>
    <source>
        <strain evidence="2 3">DAOM 242723</strain>
    </source>
</reference>
<comment type="caution">
    <text evidence="2">The sequence shown here is derived from an EMBL/GenBank/DDBJ whole genome shotgun (WGS) entry which is preliminary data.</text>
</comment>
<protein>
    <submittedName>
        <fullName evidence="2">Uncharacterized protein</fullName>
    </submittedName>
</protein>
<dbReference type="EMBL" id="LLXE01000146">
    <property type="protein sequence ID" value="KUM61148.1"/>
    <property type="molecule type" value="Genomic_DNA"/>
</dbReference>
<dbReference type="AlphaFoldDB" id="A0A124GRG4"/>
<evidence type="ECO:0000313" key="2">
    <source>
        <dbReference type="EMBL" id="KUM61148.1"/>
    </source>
</evidence>
<sequence length="103" mass="11731">MHYISRSLDYLSIMLRYSGPFGLVCNSPVQGQVITTSSSFRLVLLGQATSDIRIRCNSSLRVKLLGEVILGLQPISKGGFFEEERRKKSEKKVKRKRKEKVEI</sequence>
<keyword evidence="3" id="KW-1185">Reference proteome</keyword>
<organism evidence="2 3">
    <name type="scientific">Penicillium freii</name>
    <dbReference type="NCBI Taxonomy" id="48697"/>
    <lineage>
        <taxon>Eukaryota</taxon>
        <taxon>Fungi</taxon>
        <taxon>Dikarya</taxon>
        <taxon>Ascomycota</taxon>
        <taxon>Pezizomycotina</taxon>
        <taxon>Eurotiomycetes</taxon>
        <taxon>Eurotiomycetidae</taxon>
        <taxon>Eurotiales</taxon>
        <taxon>Aspergillaceae</taxon>
        <taxon>Penicillium</taxon>
    </lineage>
</organism>
<proteinExistence type="predicted"/>
<feature type="region of interest" description="Disordered" evidence="1">
    <location>
        <begin position="83"/>
        <end position="103"/>
    </location>
</feature>
<gene>
    <name evidence="2" type="ORF">ACN42_g5974</name>
</gene>
<evidence type="ECO:0000313" key="3">
    <source>
        <dbReference type="Proteomes" id="UP000055045"/>
    </source>
</evidence>
<evidence type="ECO:0000256" key="1">
    <source>
        <dbReference type="SAM" id="MobiDB-lite"/>
    </source>
</evidence>